<evidence type="ECO:0000256" key="7">
    <source>
        <dbReference type="PROSITE-ProRule" id="PRU00175"/>
    </source>
</evidence>
<keyword evidence="5" id="KW-0804">Transcription</keyword>
<gene>
    <name evidence="11" type="primary">Vigan.01G545300</name>
    <name evidence="11" type="ORF">VIGAN_01545300</name>
</gene>
<dbReference type="GO" id="GO:0003712">
    <property type="term" value="F:transcription coregulator activity"/>
    <property type="evidence" value="ECO:0007669"/>
    <property type="project" value="TreeGrafter"/>
</dbReference>
<dbReference type="Pfam" id="PF10497">
    <property type="entry name" value="zf-4CXXC_R1"/>
    <property type="match status" value="1"/>
</dbReference>
<keyword evidence="7" id="KW-0862">Zinc</keyword>
<comment type="similarity">
    <text evidence="2">Belongs to the JARID1 histone demethylase family.</text>
</comment>
<keyword evidence="3" id="KW-0479">Metal-binding</keyword>
<dbReference type="InterPro" id="IPR018866">
    <property type="entry name" value="Znf-4CXXC_R1"/>
</dbReference>
<dbReference type="PROSITE" id="PS51184">
    <property type="entry name" value="JMJC"/>
    <property type="match status" value="1"/>
</dbReference>
<accession>A0A0S3R9P7</accession>
<evidence type="ECO:0000256" key="5">
    <source>
        <dbReference type="ARBA" id="ARBA00023163"/>
    </source>
</evidence>
<dbReference type="SMART" id="SM00558">
    <property type="entry name" value="JmjC"/>
    <property type="match status" value="1"/>
</dbReference>
<evidence type="ECO:0000256" key="2">
    <source>
        <dbReference type="ARBA" id="ARBA00006801"/>
    </source>
</evidence>
<dbReference type="OrthoDB" id="1667110at2759"/>
<dbReference type="InterPro" id="IPR003347">
    <property type="entry name" value="JmjC_dom"/>
</dbReference>
<dbReference type="GO" id="GO:0000118">
    <property type="term" value="C:histone deacetylase complex"/>
    <property type="evidence" value="ECO:0007669"/>
    <property type="project" value="TreeGrafter"/>
</dbReference>
<reference evidence="11 12" key="1">
    <citation type="journal article" date="2015" name="Sci. Rep.">
        <title>The power of single molecule real-time sequencing technology in the de novo assembly of a eukaryotic genome.</title>
        <authorList>
            <person name="Sakai H."/>
            <person name="Naito K."/>
            <person name="Ogiso-Tanaka E."/>
            <person name="Takahashi Y."/>
            <person name="Iseki K."/>
            <person name="Muto C."/>
            <person name="Satou K."/>
            <person name="Teruya K."/>
            <person name="Shiroma A."/>
            <person name="Shimoji M."/>
            <person name="Hirano T."/>
            <person name="Itoh T."/>
            <person name="Kaga A."/>
            <person name="Tomooka N."/>
        </authorList>
    </citation>
    <scope>NUCLEOTIDE SEQUENCE [LARGE SCALE GENOMIC DNA]</scope>
    <source>
        <strain evidence="12">cv. Shumari</strain>
    </source>
</reference>
<dbReference type="GO" id="GO:0008270">
    <property type="term" value="F:zinc ion binding"/>
    <property type="evidence" value="ECO:0007669"/>
    <property type="project" value="UniProtKB-KW"/>
</dbReference>
<evidence type="ECO:0000256" key="8">
    <source>
        <dbReference type="SAM" id="MobiDB-lite"/>
    </source>
</evidence>
<dbReference type="PANTHER" id="PTHR12549:SF37">
    <property type="entry name" value="LYSINE-SPECIFIC DEMETHYLASE JMJ26"/>
    <property type="match status" value="1"/>
</dbReference>
<feature type="compositionally biased region" description="Basic and acidic residues" evidence="8">
    <location>
        <begin position="35"/>
        <end position="51"/>
    </location>
</feature>
<keyword evidence="6" id="KW-0539">Nucleus</keyword>
<evidence type="ECO:0000313" key="11">
    <source>
        <dbReference type="EMBL" id="BAT77351.1"/>
    </source>
</evidence>
<evidence type="ECO:0000259" key="9">
    <source>
        <dbReference type="PROSITE" id="PS50089"/>
    </source>
</evidence>
<dbReference type="EMBL" id="AP015034">
    <property type="protein sequence ID" value="BAT77351.1"/>
    <property type="molecule type" value="Genomic_DNA"/>
</dbReference>
<evidence type="ECO:0000259" key="10">
    <source>
        <dbReference type="PROSITE" id="PS51184"/>
    </source>
</evidence>
<evidence type="ECO:0008006" key="13">
    <source>
        <dbReference type="Google" id="ProtNLM"/>
    </source>
</evidence>
<dbReference type="GO" id="GO:0000785">
    <property type="term" value="C:chromatin"/>
    <property type="evidence" value="ECO:0007669"/>
    <property type="project" value="TreeGrafter"/>
</dbReference>
<dbReference type="AlphaFoldDB" id="A0A0S3R9P7"/>
<dbReference type="Proteomes" id="UP000291084">
    <property type="component" value="Chromosome 1"/>
</dbReference>
<dbReference type="Gene3D" id="2.60.120.650">
    <property type="entry name" value="Cupin"/>
    <property type="match status" value="1"/>
</dbReference>
<name>A0A0S3R9P7_PHAAN</name>
<dbReference type="PROSITE" id="PS50089">
    <property type="entry name" value="ZF_RING_2"/>
    <property type="match status" value="1"/>
</dbReference>
<sequence>MDVVVPRRERSKTSQAEDKLALSRCSKVYRKSKRKAEEMSENGDKKSELKGKEGEMCLKKNCAVRVTKKKRKVRENYMFDNIKPKLDAKEDSCLPRTRKLPCNRRDEKQKLTVSNKKRKYKDDFSSDDLEDEEMLVILRSKTRSRLRRMNNVKDVEQKPRICHQCMKKERTLFVPCTKCPKMYCMQCLDKWYSDMTIEEIAASCPFCQKNCNCNVCLRARGMIKTSNRDITDYEKAQYLHYMINLLLPFLKQICHEQSQEEQIEAKILGKPSFEKEIPRSLCGNDERVYCDHCATSIIDLHRSCPRCSYELCLSCCQEIRDGRITPRVEQKFSYVNRGYDYMHGGDPLPVSNDFRTSECQTKLSNVWNAKSDGIIRCAPKELGGCGSAALELRRVLPSGWISELEIKARRTLKIWEDENTTRKLEKAASSYTSLRKEAMKEDINGNNMYCSESSSIQKGELLLFQKHWANGEPIIVRDAVKLGTGLSWKPMVMWRALCENRASEVSSKMSEVKAIDCLANCEVEIDTRTFFKGYIEGRTYRNLWPEMLKLKDWPPSDKFEDLLPRHCDEFIRSLPFQEYSDPRGGILNLAAKLPAHVIKPDMGPKTYIAYGIKEELGRGDSVTKLHCDMSDAVNILTHTAEVMLTDEQHLIISKLKEAHKVQDEREQCAEERVTNSLNCRTFKDNKVRIENKVVLESNDIEKRPIEINGRIFTKDVHEEVASAIENESTETGSALWDIFRREDSKKLESYLRKHSKEFRHTYCSPVEQVEHPIHDQCFYLTWEHKKKLKEEFGVEPWTFEQKLGEAVFIPAGCPHQVRNLKSCTKVAVDFVSPENIHECLRLTNEFRQLPKNHKAREDKLEIKKMIVYAIDEAVTDLKALLKFS</sequence>
<evidence type="ECO:0000256" key="4">
    <source>
        <dbReference type="ARBA" id="ARBA00023015"/>
    </source>
</evidence>
<dbReference type="InterPro" id="IPR001841">
    <property type="entry name" value="Znf_RING"/>
</dbReference>
<organism evidence="11 12">
    <name type="scientific">Vigna angularis var. angularis</name>
    <dbReference type="NCBI Taxonomy" id="157739"/>
    <lineage>
        <taxon>Eukaryota</taxon>
        <taxon>Viridiplantae</taxon>
        <taxon>Streptophyta</taxon>
        <taxon>Embryophyta</taxon>
        <taxon>Tracheophyta</taxon>
        <taxon>Spermatophyta</taxon>
        <taxon>Magnoliopsida</taxon>
        <taxon>eudicotyledons</taxon>
        <taxon>Gunneridae</taxon>
        <taxon>Pentapetalae</taxon>
        <taxon>rosids</taxon>
        <taxon>fabids</taxon>
        <taxon>Fabales</taxon>
        <taxon>Fabaceae</taxon>
        <taxon>Papilionoideae</taxon>
        <taxon>50 kb inversion clade</taxon>
        <taxon>NPAAA clade</taxon>
        <taxon>indigoferoid/millettioid clade</taxon>
        <taxon>Phaseoleae</taxon>
        <taxon>Vigna</taxon>
    </lineage>
</organism>
<dbReference type="InterPro" id="IPR045109">
    <property type="entry name" value="LSDs-like"/>
</dbReference>
<keyword evidence="7" id="KW-0863">Zinc-finger</keyword>
<dbReference type="SUPFAM" id="SSF51197">
    <property type="entry name" value="Clavaminate synthase-like"/>
    <property type="match status" value="1"/>
</dbReference>
<dbReference type="PANTHER" id="PTHR12549">
    <property type="entry name" value="JMJC DOMAIN-CONTAINING HISTONE DEMETHYLATION PROTEIN"/>
    <property type="match status" value="1"/>
</dbReference>
<comment type="subcellular location">
    <subcellularLocation>
        <location evidence="1">Nucleus</location>
    </subcellularLocation>
</comment>
<evidence type="ECO:0000256" key="1">
    <source>
        <dbReference type="ARBA" id="ARBA00004123"/>
    </source>
</evidence>
<dbReference type="GO" id="GO:0031490">
    <property type="term" value="F:chromatin DNA binding"/>
    <property type="evidence" value="ECO:0007669"/>
    <property type="project" value="TreeGrafter"/>
</dbReference>
<keyword evidence="12" id="KW-1185">Reference proteome</keyword>
<dbReference type="GO" id="GO:0032454">
    <property type="term" value="F:histone H3K9 demethylase activity"/>
    <property type="evidence" value="ECO:0007669"/>
    <property type="project" value="InterPro"/>
</dbReference>
<keyword evidence="4" id="KW-0805">Transcription regulation</keyword>
<evidence type="ECO:0000313" key="12">
    <source>
        <dbReference type="Proteomes" id="UP000291084"/>
    </source>
</evidence>
<evidence type="ECO:0000256" key="3">
    <source>
        <dbReference type="ARBA" id="ARBA00022723"/>
    </source>
</evidence>
<dbReference type="GO" id="GO:0006357">
    <property type="term" value="P:regulation of transcription by RNA polymerase II"/>
    <property type="evidence" value="ECO:0007669"/>
    <property type="project" value="TreeGrafter"/>
</dbReference>
<dbReference type="Pfam" id="PF02373">
    <property type="entry name" value="JmjC"/>
    <property type="match status" value="1"/>
</dbReference>
<evidence type="ECO:0000256" key="6">
    <source>
        <dbReference type="ARBA" id="ARBA00023242"/>
    </source>
</evidence>
<feature type="domain" description="RING-type" evidence="9">
    <location>
        <begin position="162"/>
        <end position="208"/>
    </location>
</feature>
<protein>
    <recommendedName>
        <fullName evidence="13">JmjC domain-containing protein</fullName>
    </recommendedName>
</protein>
<feature type="region of interest" description="Disordered" evidence="8">
    <location>
        <begin position="31"/>
        <end position="51"/>
    </location>
</feature>
<dbReference type="CDD" id="cd02208">
    <property type="entry name" value="cupin_RmlC-like"/>
    <property type="match status" value="1"/>
</dbReference>
<feature type="domain" description="JmjC" evidence="10">
    <location>
        <begin position="582"/>
        <end position="847"/>
    </location>
</feature>
<proteinExistence type="inferred from homology"/>